<evidence type="ECO:0000259" key="10">
    <source>
        <dbReference type="Pfam" id="PF04316"/>
    </source>
</evidence>
<protein>
    <recommendedName>
        <fullName evidence="2">Negative regulator of flagellin synthesis</fullName>
    </recommendedName>
    <alternativeName>
        <fullName evidence="8">Anti-sigma-28 factor</fullName>
    </alternativeName>
</protein>
<name>A0A2C6DM97_9GAMM</name>
<comment type="function">
    <text evidence="7">Responsible for the coupling of flagellin expression to flagellar assembly by preventing expression of the flagellin genes when a component of the middle class of proteins is defective. It negatively regulates flagellar genes by inhibiting the activity of FliA by directly binding to FliA.</text>
</comment>
<feature type="domain" description="Anti-sigma-28 factor FlgM C-terminal" evidence="10">
    <location>
        <begin position="70"/>
        <end position="114"/>
    </location>
</feature>
<evidence type="ECO:0000256" key="6">
    <source>
        <dbReference type="ARBA" id="ARBA00023163"/>
    </source>
</evidence>
<evidence type="ECO:0000313" key="12">
    <source>
        <dbReference type="Proteomes" id="UP000224974"/>
    </source>
</evidence>
<dbReference type="GO" id="GO:0044781">
    <property type="term" value="P:bacterial-type flagellum organization"/>
    <property type="evidence" value="ECO:0007669"/>
    <property type="project" value="UniProtKB-KW"/>
</dbReference>
<evidence type="ECO:0000256" key="7">
    <source>
        <dbReference type="ARBA" id="ARBA00024739"/>
    </source>
</evidence>
<keyword evidence="4" id="KW-1005">Bacterial flagellum biogenesis</keyword>
<evidence type="ECO:0000256" key="4">
    <source>
        <dbReference type="ARBA" id="ARBA00022795"/>
    </source>
</evidence>
<dbReference type="SUPFAM" id="SSF101498">
    <property type="entry name" value="Anti-sigma factor FlgM"/>
    <property type="match status" value="1"/>
</dbReference>
<reference evidence="12" key="1">
    <citation type="submission" date="2017-09" db="EMBL/GenBank/DDBJ databases">
        <title>FDA dAtabase for Regulatory Grade micrObial Sequences (FDA-ARGOS): Supporting development and validation of Infectious Disease Dx tests.</title>
        <authorList>
            <person name="Minogue T."/>
            <person name="Wolcott M."/>
            <person name="Wasieloski L."/>
            <person name="Aguilar W."/>
            <person name="Moore D."/>
            <person name="Tallon L."/>
            <person name="Sadzewicz L."/>
            <person name="Ott S."/>
            <person name="Zhao X."/>
            <person name="Nagaraj S."/>
            <person name="Vavikolanu K."/>
            <person name="Aluvathingal J."/>
            <person name="Nadendla S."/>
            <person name="Sichtig H."/>
        </authorList>
    </citation>
    <scope>NUCLEOTIDE SEQUENCE [LARGE SCALE GENOMIC DNA]</scope>
    <source>
        <strain evidence="12">FDAARGOS_387</strain>
    </source>
</reference>
<keyword evidence="3" id="KW-0678">Repressor</keyword>
<dbReference type="GO" id="GO:0045892">
    <property type="term" value="P:negative regulation of DNA-templated transcription"/>
    <property type="evidence" value="ECO:0007669"/>
    <property type="project" value="InterPro"/>
</dbReference>
<dbReference type="InterPro" id="IPR007412">
    <property type="entry name" value="FlgM"/>
</dbReference>
<dbReference type="STRING" id="1111728.GCA_000427805_00470"/>
<comment type="similarity">
    <text evidence="1">Belongs to the FlgM family.</text>
</comment>
<dbReference type="Proteomes" id="UP000224974">
    <property type="component" value="Unassembled WGS sequence"/>
</dbReference>
<evidence type="ECO:0000256" key="1">
    <source>
        <dbReference type="ARBA" id="ARBA00005322"/>
    </source>
</evidence>
<evidence type="ECO:0000256" key="3">
    <source>
        <dbReference type="ARBA" id="ARBA00022491"/>
    </source>
</evidence>
<evidence type="ECO:0000256" key="9">
    <source>
        <dbReference type="SAM" id="MobiDB-lite"/>
    </source>
</evidence>
<evidence type="ECO:0000256" key="5">
    <source>
        <dbReference type="ARBA" id="ARBA00023015"/>
    </source>
</evidence>
<feature type="compositionally biased region" description="Low complexity" evidence="9">
    <location>
        <begin position="43"/>
        <end position="57"/>
    </location>
</feature>
<gene>
    <name evidence="11" type="primary">flgM</name>
    <name evidence="11" type="ORF">CRN84_09650</name>
</gene>
<sequence>MVTGFPAEYSQHLVQHVVKTMRNSSRGRVMKISHAQMNHQPLTTTQSQQSQASAAVTSKKEASATNEPLSEALKSAQQQLAALPDVDMQKVAEIKAAIQNGQIEIDADQIAAAMQKYYRG</sequence>
<organism evidence="11 12">
    <name type="scientific">Budvicia aquatica</name>
    <dbReference type="NCBI Taxonomy" id="82979"/>
    <lineage>
        <taxon>Bacteria</taxon>
        <taxon>Pseudomonadati</taxon>
        <taxon>Pseudomonadota</taxon>
        <taxon>Gammaproteobacteria</taxon>
        <taxon>Enterobacterales</taxon>
        <taxon>Budviciaceae</taxon>
        <taxon>Budvicia</taxon>
    </lineage>
</organism>
<accession>A0A2C6DM97</accession>
<dbReference type="InterPro" id="IPR035890">
    <property type="entry name" value="Anti-sigma-28_factor_FlgM_sf"/>
</dbReference>
<proteinExistence type="inferred from homology"/>
<evidence type="ECO:0000313" key="11">
    <source>
        <dbReference type="EMBL" id="PHI29575.1"/>
    </source>
</evidence>
<dbReference type="InterPro" id="IPR031316">
    <property type="entry name" value="FlgM_C"/>
</dbReference>
<feature type="region of interest" description="Disordered" evidence="9">
    <location>
        <begin position="35"/>
        <end position="76"/>
    </location>
</feature>
<keyword evidence="11" id="KW-0282">Flagellum</keyword>
<evidence type="ECO:0000256" key="8">
    <source>
        <dbReference type="ARBA" id="ARBA00030117"/>
    </source>
</evidence>
<dbReference type="NCBIfam" id="TIGR03824">
    <property type="entry name" value="FlgM_jcvi"/>
    <property type="match status" value="1"/>
</dbReference>
<comment type="caution">
    <text evidence="11">The sequence shown here is derived from an EMBL/GenBank/DDBJ whole genome shotgun (WGS) entry which is preliminary data.</text>
</comment>
<keyword evidence="11" id="KW-0966">Cell projection</keyword>
<dbReference type="EMBL" id="PDDX01000001">
    <property type="protein sequence ID" value="PHI29575.1"/>
    <property type="molecule type" value="Genomic_DNA"/>
</dbReference>
<keyword evidence="12" id="KW-1185">Reference proteome</keyword>
<keyword evidence="6" id="KW-0804">Transcription</keyword>
<keyword evidence="11" id="KW-0969">Cilium</keyword>
<dbReference type="Pfam" id="PF04316">
    <property type="entry name" value="FlgM"/>
    <property type="match status" value="1"/>
</dbReference>
<dbReference type="AlphaFoldDB" id="A0A2C6DM97"/>
<evidence type="ECO:0000256" key="2">
    <source>
        <dbReference type="ARBA" id="ARBA00017823"/>
    </source>
</evidence>
<keyword evidence="5" id="KW-0805">Transcription regulation</keyword>